<dbReference type="SUPFAM" id="SSF160719">
    <property type="entry name" value="gpW/gp25-like"/>
    <property type="match status" value="1"/>
</dbReference>
<dbReference type="Proteomes" id="UP000540519">
    <property type="component" value="Unassembled WGS sequence"/>
</dbReference>
<protein>
    <recommendedName>
        <fullName evidence="1">IraD/Gp25-like domain-containing protein</fullName>
    </recommendedName>
</protein>
<sequence>MNTKYYTLPFNTKKVMNSEVHDSCNLNQSISHYIHLVNTSSFGECAFDESFGCSLWLVDFDNLKSTNRLKDFIQESLYDALIIHERRLDAIRINVRIKQEELFGLERSNRIKKRIDIRIKGKVKRTNEDFSYTEYFYIGPLSY</sequence>
<dbReference type="AlphaFoldDB" id="A0A7X3D0J9"/>
<keyword evidence="3" id="KW-1185">Reference proteome</keyword>
<dbReference type="EMBL" id="RCNR01000003">
    <property type="protein sequence ID" value="MUH34700.1"/>
    <property type="molecule type" value="Genomic_DNA"/>
</dbReference>
<name>A0A7X3D0J9_9FLAO</name>
<dbReference type="OrthoDB" id="1161413at2"/>
<comment type="caution">
    <text evidence="2">The sequence shown here is derived from an EMBL/GenBank/DDBJ whole genome shotgun (WGS) entry which is preliminary data.</text>
</comment>
<evidence type="ECO:0000313" key="3">
    <source>
        <dbReference type="Proteomes" id="UP000540519"/>
    </source>
</evidence>
<dbReference type="Pfam" id="PF04965">
    <property type="entry name" value="GPW_gp25"/>
    <property type="match status" value="1"/>
</dbReference>
<accession>A0A7X3D0J9</accession>
<dbReference type="RefSeq" id="WP_155598703.1">
    <property type="nucleotide sequence ID" value="NZ_RCNR01000003.1"/>
</dbReference>
<dbReference type="InterPro" id="IPR007048">
    <property type="entry name" value="IraD/Gp25-like"/>
</dbReference>
<organism evidence="2 3">
    <name type="scientific">Zobellia amurskyensis</name>
    <dbReference type="NCBI Taxonomy" id="248905"/>
    <lineage>
        <taxon>Bacteria</taxon>
        <taxon>Pseudomonadati</taxon>
        <taxon>Bacteroidota</taxon>
        <taxon>Flavobacteriia</taxon>
        <taxon>Flavobacteriales</taxon>
        <taxon>Flavobacteriaceae</taxon>
        <taxon>Zobellia</taxon>
    </lineage>
</organism>
<proteinExistence type="predicted"/>
<evidence type="ECO:0000313" key="2">
    <source>
        <dbReference type="EMBL" id="MUH34700.1"/>
    </source>
</evidence>
<evidence type="ECO:0000259" key="1">
    <source>
        <dbReference type="Pfam" id="PF04965"/>
    </source>
</evidence>
<feature type="domain" description="IraD/Gp25-like" evidence="1">
    <location>
        <begin position="26"/>
        <end position="127"/>
    </location>
</feature>
<gene>
    <name evidence="2" type="ORF">D9O36_02495</name>
</gene>
<reference evidence="2 3" key="1">
    <citation type="journal article" date="2019" name="Mar. Drugs">
        <title>Comparative Genomics and CAZyme Genome Repertoires of Marine Zobellia amurskyensis KMM 3526(T) and Zobellia laminariae KMM 3676(T).</title>
        <authorList>
            <person name="Chernysheva N."/>
            <person name="Bystritskaya E."/>
            <person name="Stenkova A."/>
            <person name="Golovkin I."/>
            <person name="Nedashkovskaya O."/>
            <person name="Isaeva M."/>
        </authorList>
    </citation>
    <scope>NUCLEOTIDE SEQUENCE [LARGE SCALE GENOMIC DNA]</scope>
    <source>
        <strain evidence="2 3">KMM 3526</strain>
    </source>
</reference>
<dbReference type="Gene3D" id="3.10.450.40">
    <property type="match status" value="1"/>
</dbReference>